<feature type="compositionally biased region" description="Polar residues" evidence="1">
    <location>
        <begin position="57"/>
        <end position="68"/>
    </location>
</feature>
<protein>
    <submittedName>
        <fullName evidence="2">Uncharacterized protein</fullName>
    </submittedName>
</protein>
<proteinExistence type="predicted"/>
<organism evidence="2 3">
    <name type="scientific">Dibothriocephalus latus</name>
    <name type="common">Fish tapeworm</name>
    <name type="synonym">Diphyllobothrium latum</name>
    <dbReference type="NCBI Taxonomy" id="60516"/>
    <lineage>
        <taxon>Eukaryota</taxon>
        <taxon>Metazoa</taxon>
        <taxon>Spiralia</taxon>
        <taxon>Lophotrochozoa</taxon>
        <taxon>Platyhelminthes</taxon>
        <taxon>Cestoda</taxon>
        <taxon>Eucestoda</taxon>
        <taxon>Diphyllobothriidea</taxon>
        <taxon>Diphyllobothriidae</taxon>
        <taxon>Dibothriocephalus</taxon>
    </lineage>
</organism>
<dbReference type="Proteomes" id="UP000281553">
    <property type="component" value="Unassembled WGS sequence"/>
</dbReference>
<evidence type="ECO:0000313" key="3">
    <source>
        <dbReference type="Proteomes" id="UP000281553"/>
    </source>
</evidence>
<name>A0A3P7RRH0_DIBLA</name>
<dbReference type="AlphaFoldDB" id="A0A3P7RRH0"/>
<feature type="compositionally biased region" description="Polar residues" evidence="1">
    <location>
        <begin position="79"/>
        <end position="97"/>
    </location>
</feature>
<sequence>MIETELSCYFCPDVEETTDNLKATCDTFLATSDELIRLLTSSGPSSLTATAAKRSSGGPTSDGPQFSPDSRMRKPLVPSNLQTTATEAQSNGNISSEPDQDARQVLPSGLRAFFSYR</sequence>
<dbReference type="OrthoDB" id="1854502at2759"/>
<feature type="region of interest" description="Disordered" evidence="1">
    <location>
        <begin position="45"/>
        <end position="106"/>
    </location>
</feature>
<accession>A0A3P7RRH0</accession>
<evidence type="ECO:0000313" key="2">
    <source>
        <dbReference type="EMBL" id="VDN45722.1"/>
    </source>
</evidence>
<reference evidence="2 3" key="1">
    <citation type="submission" date="2018-11" db="EMBL/GenBank/DDBJ databases">
        <authorList>
            <consortium name="Pathogen Informatics"/>
        </authorList>
    </citation>
    <scope>NUCLEOTIDE SEQUENCE [LARGE SCALE GENOMIC DNA]</scope>
</reference>
<keyword evidence="3" id="KW-1185">Reference proteome</keyword>
<dbReference type="EMBL" id="UYRU01118583">
    <property type="protein sequence ID" value="VDN45722.1"/>
    <property type="molecule type" value="Genomic_DNA"/>
</dbReference>
<gene>
    <name evidence="2" type="ORF">DILT_LOCUS19687</name>
</gene>
<evidence type="ECO:0000256" key="1">
    <source>
        <dbReference type="SAM" id="MobiDB-lite"/>
    </source>
</evidence>